<dbReference type="InterPro" id="IPR001509">
    <property type="entry name" value="Epimerase_deHydtase"/>
</dbReference>
<dbReference type="Gene3D" id="3.40.50.720">
    <property type="entry name" value="NAD(P)-binding Rossmann-like Domain"/>
    <property type="match status" value="1"/>
</dbReference>
<organism evidence="6 7">
    <name type="scientific">Sorghum bicolor</name>
    <name type="common">Sorghum</name>
    <name type="synonym">Sorghum vulgare</name>
    <dbReference type="NCBI Taxonomy" id="4558"/>
    <lineage>
        <taxon>Eukaryota</taxon>
        <taxon>Viridiplantae</taxon>
        <taxon>Streptophyta</taxon>
        <taxon>Embryophyta</taxon>
        <taxon>Tracheophyta</taxon>
        <taxon>Spermatophyta</taxon>
        <taxon>Magnoliopsida</taxon>
        <taxon>Liliopsida</taxon>
        <taxon>Poales</taxon>
        <taxon>Poaceae</taxon>
        <taxon>PACMAD clade</taxon>
        <taxon>Panicoideae</taxon>
        <taxon>Andropogonodae</taxon>
        <taxon>Andropogoneae</taxon>
        <taxon>Sorghinae</taxon>
        <taxon>Sorghum</taxon>
    </lineage>
</organism>
<comment type="caution">
    <text evidence="6">The sequence shown here is derived from an EMBL/GenBank/DDBJ whole genome shotgun (WGS) entry which is preliminary data.</text>
</comment>
<evidence type="ECO:0000256" key="4">
    <source>
        <dbReference type="ARBA" id="ARBA00023002"/>
    </source>
</evidence>
<reference evidence="6" key="1">
    <citation type="journal article" date="2019" name="BMC Genomics">
        <title>A new reference genome for Sorghum bicolor reveals high levels of sequence similarity between sweet and grain genotypes: implications for the genetics of sugar metabolism.</title>
        <authorList>
            <person name="Cooper E.A."/>
            <person name="Brenton Z.W."/>
            <person name="Flinn B.S."/>
            <person name="Jenkins J."/>
            <person name="Shu S."/>
            <person name="Flowers D."/>
            <person name="Luo F."/>
            <person name="Wang Y."/>
            <person name="Xia P."/>
            <person name="Barry K."/>
            <person name="Daum C."/>
            <person name="Lipzen A."/>
            <person name="Yoshinaga Y."/>
            <person name="Schmutz J."/>
            <person name="Saski C."/>
            <person name="Vermerris W."/>
            <person name="Kresovich S."/>
        </authorList>
    </citation>
    <scope>NUCLEOTIDE SEQUENCE</scope>
</reference>
<accession>A0A921Q6T6</accession>
<dbReference type="Proteomes" id="UP000807115">
    <property type="component" value="Chromosome 10"/>
</dbReference>
<gene>
    <name evidence="6" type="ORF">BDA96_10G274300</name>
</gene>
<dbReference type="EMBL" id="CM027689">
    <property type="protein sequence ID" value="KAG0515390.1"/>
    <property type="molecule type" value="Genomic_DNA"/>
</dbReference>
<protein>
    <recommendedName>
        <fullName evidence="5">NAD-dependent epimerase/dehydratase domain-containing protein</fullName>
    </recommendedName>
</protein>
<dbReference type="PANTHER" id="PTHR10366:SF738">
    <property type="entry name" value="NAD-DEPENDENT EPIMERASE_DEHYDRATASE DOMAIN-CONTAINING PROTEIN"/>
    <property type="match status" value="1"/>
</dbReference>
<feature type="domain" description="NAD-dependent epimerase/dehydratase" evidence="5">
    <location>
        <begin position="10"/>
        <end position="270"/>
    </location>
</feature>
<dbReference type="AlphaFoldDB" id="A0A921Q6T6"/>
<keyword evidence="4" id="KW-0560">Oxidoreductase</keyword>
<dbReference type="PANTHER" id="PTHR10366">
    <property type="entry name" value="NAD DEPENDENT EPIMERASE/DEHYDRATASE"/>
    <property type="match status" value="1"/>
</dbReference>
<dbReference type="Pfam" id="PF01370">
    <property type="entry name" value="Epimerase"/>
    <property type="match status" value="1"/>
</dbReference>
<dbReference type="SUPFAM" id="SSF51735">
    <property type="entry name" value="NAD(P)-binding Rossmann-fold domains"/>
    <property type="match status" value="1"/>
</dbReference>
<dbReference type="GO" id="GO:0016491">
    <property type="term" value="F:oxidoreductase activity"/>
    <property type="evidence" value="ECO:0007669"/>
    <property type="project" value="UniProtKB-KW"/>
</dbReference>
<dbReference type="OrthoDB" id="2735536at2759"/>
<dbReference type="InterPro" id="IPR050425">
    <property type="entry name" value="NAD(P)_dehydrat-like"/>
</dbReference>
<dbReference type="GO" id="GO:0050832">
    <property type="term" value="P:defense response to fungus"/>
    <property type="evidence" value="ECO:0007669"/>
    <property type="project" value="UniProtKB-ARBA"/>
</dbReference>
<evidence type="ECO:0000313" key="6">
    <source>
        <dbReference type="EMBL" id="KAG0515390.1"/>
    </source>
</evidence>
<dbReference type="Gramene" id="EER88741">
    <property type="protein sequence ID" value="EER88741"/>
    <property type="gene ID" value="SORBI_3010G210700"/>
</dbReference>
<proteinExistence type="inferred from homology"/>
<dbReference type="FunFam" id="3.40.50.720:FF:000409">
    <property type="entry name" value="NADPH HC toxin reductase"/>
    <property type="match status" value="1"/>
</dbReference>
<dbReference type="InterPro" id="IPR036291">
    <property type="entry name" value="NAD(P)-bd_dom_sf"/>
</dbReference>
<evidence type="ECO:0000313" key="7">
    <source>
        <dbReference type="Proteomes" id="UP000807115"/>
    </source>
</evidence>
<evidence type="ECO:0000256" key="1">
    <source>
        <dbReference type="ARBA" id="ARBA00007637"/>
    </source>
</evidence>
<reference evidence="6" key="2">
    <citation type="submission" date="2020-10" db="EMBL/GenBank/DDBJ databases">
        <authorList>
            <person name="Cooper E.A."/>
            <person name="Brenton Z.W."/>
            <person name="Flinn B.S."/>
            <person name="Jenkins J."/>
            <person name="Shu S."/>
            <person name="Flowers D."/>
            <person name="Luo F."/>
            <person name="Wang Y."/>
            <person name="Xia P."/>
            <person name="Barry K."/>
            <person name="Daum C."/>
            <person name="Lipzen A."/>
            <person name="Yoshinaga Y."/>
            <person name="Schmutz J."/>
            <person name="Saski C."/>
            <person name="Vermerris W."/>
            <person name="Kresovich S."/>
        </authorList>
    </citation>
    <scope>NUCLEOTIDE SEQUENCE</scope>
</reference>
<dbReference type="GO" id="GO:0009407">
    <property type="term" value="P:toxin catabolic process"/>
    <property type="evidence" value="ECO:0007669"/>
    <property type="project" value="UniProtKB-ARBA"/>
</dbReference>
<keyword evidence="3" id="KW-0521">NADP</keyword>
<dbReference type="OMA" id="IHEIVEH"/>
<keyword evidence="2" id="KW-0611">Plant defense</keyword>
<comment type="similarity">
    <text evidence="1">Belongs to the NAD(P)-dependent epimerase/dehydratase family.</text>
</comment>
<sequence length="355" mass="38410">MKNSSSEVRVCVTGGAGFIGSWLVKKLLERGYTVHATLRNIEDEEKAGLLRRLVPAGAAERLRLFQADLFDAATFAPAIAGCRFVFLVATPYGLEAAAGSKYKSTAEAAVAAVRVILRQCEESKTVKRVIHTASISAASPLKDKDEAGAGGAGYKDFISESCWTPLDVDYHLRSAHFDKYILAKLQSEQELLRYNDGESPAFEVVTLPLGLVAGDTVLGHAPETLEHAVSPVSRKEFSFVFLRLLQGLLGSEPLVHVDDACDALLFCMERASIAGRFLCAAAYPSIHDVTDHYANKFPHLDVLRATEAVVARVQPEGDKLGELGFRYKYGMEEILDSSVACAARLGCLDAAKLSV</sequence>
<name>A0A921Q6T6_SORBI</name>
<evidence type="ECO:0000256" key="3">
    <source>
        <dbReference type="ARBA" id="ARBA00022857"/>
    </source>
</evidence>
<evidence type="ECO:0000256" key="2">
    <source>
        <dbReference type="ARBA" id="ARBA00022821"/>
    </source>
</evidence>
<evidence type="ECO:0000259" key="5">
    <source>
        <dbReference type="Pfam" id="PF01370"/>
    </source>
</evidence>